<dbReference type="PIRSF" id="PIRSF005419">
    <property type="entry name" value="FlhA"/>
    <property type="match status" value="1"/>
</dbReference>
<dbReference type="InterPro" id="IPR042196">
    <property type="entry name" value="FHIPEP_4"/>
</dbReference>
<keyword evidence="7 9" id="KW-1133">Transmembrane helix</keyword>
<dbReference type="Gene3D" id="1.10.8.540">
    <property type="entry name" value="FHIPEP family, domain 3"/>
    <property type="match status" value="1"/>
</dbReference>
<protein>
    <submittedName>
        <fullName evidence="10">EscV/YscV/HrcV family type III secretion system export apparatus protein</fullName>
    </submittedName>
</protein>
<keyword evidence="11" id="KW-1185">Reference proteome</keyword>
<evidence type="ECO:0000256" key="9">
    <source>
        <dbReference type="SAM" id="Phobius"/>
    </source>
</evidence>
<feature type="transmembrane region" description="Helical" evidence="9">
    <location>
        <begin position="44"/>
        <end position="63"/>
    </location>
</feature>
<evidence type="ECO:0000256" key="7">
    <source>
        <dbReference type="ARBA" id="ARBA00022989"/>
    </source>
</evidence>
<dbReference type="PANTHER" id="PTHR30161:SF2">
    <property type="entry name" value="INVASION PROTEIN INVA"/>
    <property type="match status" value="1"/>
</dbReference>
<feature type="transmembrane region" description="Helical" evidence="9">
    <location>
        <begin position="75"/>
        <end position="95"/>
    </location>
</feature>
<evidence type="ECO:0000256" key="2">
    <source>
        <dbReference type="ARBA" id="ARBA00008835"/>
    </source>
</evidence>
<reference evidence="10 11" key="1">
    <citation type="submission" date="2019-01" db="EMBL/GenBank/DDBJ databases">
        <authorList>
            <person name="Deng T."/>
        </authorList>
    </citation>
    <scope>NUCLEOTIDE SEQUENCE [LARGE SCALE GENOMIC DNA]</scope>
    <source>
        <strain evidence="10 11">F8825</strain>
    </source>
</reference>
<name>A0A4Q2TWT0_9HYPH</name>
<feature type="transmembrane region" description="Helical" evidence="9">
    <location>
        <begin position="244"/>
        <end position="265"/>
    </location>
</feature>
<dbReference type="InterPro" id="IPR006302">
    <property type="entry name" value="T3SS_HrcV"/>
</dbReference>
<dbReference type="Pfam" id="PF00771">
    <property type="entry name" value="FHIPEP"/>
    <property type="match status" value="1"/>
</dbReference>
<dbReference type="AlphaFoldDB" id="A0A4Q2TWT0"/>
<evidence type="ECO:0000256" key="5">
    <source>
        <dbReference type="ARBA" id="ARBA00022519"/>
    </source>
</evidence>
<evidence type="ECO:0000256" key="1">
    <source>
        <dbReference type="ARBA" id="ARBA00004429"/>
    </source>
</evidence>
<organism evidence="10 11">
    <name type="scientific">Ciceribacter ferrooxidans</name>
    <dbReference type="NCBI Taxonomy" id="2509717"/>
    <lineage>
        <taxon>Bacteria</taxon>
        <taxon>Pseudomonadati</taxon>
        <taxon>Pseudomonadota</taxon>
        <taxon>Alphaproteobacteria</taxon>
        <taxon>Hyphomicrobiales</taxon>
        <taxon>Rhizobiaceae</taxon>
        <taxon>Ciceribacter</taxon>
    </lineage>
</organism>
<dbReference type="Gene3D" id="3.40.30.60">
    <property type="entry name" value="FHIPEP family, domain 1"/>
    <property type="match status" value="1"/>
</dbReference>
<feature type="transmembrane region" description="Helical" evidence="9">
    <location>
        <begin position="203"/>
        <end position="224"/>
    </location>
</feature>
<comment type="similarity">
    <text evidence="2">Belongs to the FHIPEP (flagella/HR/invasion proteins export pore) family.</text>
</comment>
<dbReference type="Proteomes" id="UP000291088">
    <property type="component" value="Unassembled WGS sequence"/>
</dbReference>
<dbReference type="RefSeq" id="WP_129330288.1">
    <property type="nucleotide sequence ID" value="NZ_SDVB01000042.1"/>
</dbReference>
<comment type="subcellular location">
    <subcellularLocation>
        <location evidence="1">Cell inner membrane</location>
        <topology evidence="1">Multi-pass membrane protein</topology>
    </subcellularLocation>
</comment>
<dbReference type="Gene3D" id="3.40.50.12790">
    <property type="entry name" value="FHIPEP family, domain 4"/>
    <property type="match status" value="1"/>
</dbReference>
<evidence type="ECO:0000256" key="3">
    <source>
        <dbReference type="ARBA" id="ARBA00022448"/>
    </source>
</evidence>
<feature type="transmembrane region" description="Helical" evidence="9">
    <location>
        <begin position="107"/>
        <end position="133"/>
    </location>
</feature>
<evidence type="ECO:0000313" key="11">
    <source>
        <dbReference type="Proteomes" id="UP000291088"/>
    </source>
</evidence>
<keyword evidence="6 9" id="KW-0812">Transmembrane</keyword>
<keyword evidence="8 9" id="KW-0472">Membrane</keyword>
<sequence length="717" mass="76830">MNAIAAVNQFARAASRRSDIVVAAVVMLAITMMIVPMPTMLVDLLIGFNFFYSLLILVGALYISSPAQFSSLPSIILLGTLFRLALAITTTRLILTQADAGQIVAAFGSFVVGGDVLVGLIVFLIITIAQFVVITKGAERVAEVGARFALDAMPGKQMSIDNEARSGDIDQQEARRKRDALERESQFYGAMDGAMKFVKGDAVAGLLIIAINLIGGLTIGSFQRGLTVGEAAHTYSLLTVGDGLISQIPALMMAVAAGAVVTRVPSAERPQDLGSEILGQLAASDRALALAAAILFAFGLVPGFPLAVFWALAGLAGLLAYVARRRQYGEELAGAGPPRREAAHTAVSSGGRVVDHIAGTLPDAGKRAGMAQRLTLSMGEGLAELLPQPLFAERAEGLAASILEDLGIAVPAIGRQVDPRLASAEFRIDFEAVPVVDGVLLLDHLMVWEEAVDLDIMSIPYVTQPDLMGLKLVWVDQSHAAALDAAGVGYCEPADVVMTLVERVMRRYAPDFIDAQEVRALLSRLEEPFGDLIREVRDVVSVQKLAELLRRLVEEDVPITNMRIILQTVAERASQIQNLQALADHVRASLGRQICFRLADRNRVVSAYLLTRPFEDELRAAVDRSAGPATTVPDRLAAQIVAEFKARGEQAPGQQPHPAILASMDVRRHIRNLLMRHDLQVPVLSYQEIAAEFSVQCLGYIALPVAGVPELGSDGRA</sequence>
<evidence type="ECO:0000256" key="6">
    <source>
        <dbReference type="ARBA" id="ARBA00022692"/>
    </source>
</evidence>
<evidence type="ECO:0000313" key="10">
    <source>
        <dbReference type="EMBL" id="RYC27356.1"/>
    </source>
</evidence>
<dbReference type="EMBL" id="SDVB01000042">
    <property type="protein sequence ID" value="RYC27356.1"/>
    <property type="molecule type" value="Genomic_DNA"/>
</dbReference>
<dbReference type="PANTHER" id="PTHR30161">
    <property type="entry name" value="FLAGELLAR EXPORT PROTEIN, MEMBRANE FLHA SUBUNIT-RELATED"/>
    <property type="match status" value="1"/>
</dbReference>
<feature type="transmembrane region" description="Helical" evidence="9">
    <location>
        <begin position="20"/>
        <end position="38"/>
    </location>
</feature>
<dbReference type="GO" id="GO:0005886">
    <property type="term" value="C:plasma membrane"/>
    <property type="evidence" value="ECO:0007669"/>
    <property type="project" value="UniProtKB-SubCell"/>
</dbReference>
<dbReference type="InterPro" id="IPR042193">
    <property type="entry name" value="FHIPEP_3"/>
</dbReference>
<evidence type="ECO:0000256" key="8">
    <source>
        <dbReference type="ARBA" id="ARBA00023136"/>
    </source>
</evidence>
<dbReference type="InterPro" id="IPR042194">
    <property type="entry name" value="FHIPEP_1"/>
</dbReference>
<dbReference type="OrthoDB" id="9759185at2"/>
<proteinExistence type="inferred from homology"/>
<keyword evidence="5" id="KW-0997">Cell inner membrane</keyword>
<evidence type="ECO:0000256" key="4">
    <source>
        <dbReference type="ARBA" id="ARBA00022475"/>
    </source>
</evidence>
<accession>A0A4Q2TWT0</accession>
<keyword evidence="3" id="KW-0813">Transport</keyword>
<dbReference type="GO" id="GO:0009306">
    <property type="term" value="P:protein secretion"/>
    <property type="evidence" value="ECO:0007669"/>
    <property type="project" value="InterPro"/>
</dbReference>
<gene>
    <name evidence="10" type="ORF">EUU22_01140</name>
</gene>
<dbReference type="NCBIfam" id="TIGR01399">
    <property type="entry name" value="hrcV"/>
    <property type="match status" value="1"/>
</dbReference>
<dbReference type="InterPro" id="IPR001712">
    <property type="entry name" value="T3SS_FHIPEP"/>
</dbReference>
<dbReference type="PRINTS" id="PR00949">
    <property type="entry name" value="TYPE3IMAPROT"/>
</dbReference>
<keyword evidence="4" id="KW-1003">Cell membrane</keyword>
<comment type="caution">
    <text evidence="10">The sequence shown here is derived from an EMBL/GenBank/DDBJ whole genome shotgun (WGS) entry which is preliminary data.</text>
</comment>